<dbReference type="EMBL" id="CM046399">
    <property type="protein sequence ID" value="KAI8526867.1"/>
    <property type="molecule type" value="Genomic_DNA"/>
</dbReference>
<name>A0ACC0LE80_RHOML</name>
<protein>
    <submittedName>
        <fullName evidence="1">Uncharacterized protein</fullName>
    </submittedName>
</protein>
<reference evidence="1" key="1">
    <citation type="submission" date="2022-02" db="EMBL/GenBank/DDBJ databases">
        <title>Plant Genome Project.</title>
        <authorList>
            <person name="Zhang R.-G."/>
        </authorList>
    </citation>
    <scope>NUCLEOTIDE SEQUENCE</scope>
    <source>
        <strain evidence="1">AT1</strain>
    </source>
</reference>
<accession>A0ACC0LE80</accession>
<organism evidence="1 2">
    <name type="scientific">Rhododendron molle</name>
    <name type="common">Chinese azalea</name>
    <name type="synonym">Azalea mollis</name>
    <dbReference type="NCBI Taxonomy" id="49168"/>
    <lineage>
        <taxon>Eukaryota</taxon>
        <taxon>Viridiplantae</taxon>
        <taxon>Streptophyta</taxon>
        <taxon>Embryophyta</taxon>
        <taxon>Tracheophyta</taxon>
        <taxon>Spermatophyta</taxon>
        <taxon>Magnoliopsida</taxon>
        <taxon>eudicotyledons</taxon>
        <taxon>Gunneridae</taxon>
        <taxon>Pentapetalae</taxon>
        <taxon>asterids</taxon>
        <taxon>Ericales</taxon>
        <taxon>Ericaceae</taxon>
        <taxon>Ericoideae</taxon>
        <taxon>Rhodoreae</taxon>
        <taxon>Rhododendron</taxon>
    </lineage>
</organism>
<dbReference type="Proteomes" id="UP001062846">
    <property type="component" value="Chromosome 12"/>
</dbReference>
<comment type="caution">
    <text evidence="1">The sequence shown here is derived from an EMBL/GenBank/DDBJ whole genome shotgun (WGS) entry which is preliminary data.</text>
</comment>
<proteinExistence type="predicted"/>
<keyword evidence="2" id="KW-1185">Reference proteome</keyword>
<evidence type="ECO:0000313" key="1">
    <source>
        <dbReference type="EMBL" id="KAI8526867.1"/>
    </source>
</evidence>
<gene>
    <name evidence="1" type="ORF">RHMOL_Rhmol12G0030900</name>
</gene>
<evidence type="ECO:0000313" key="2">
    <source>
        <dbReference type="Proteomes" id="UP001062846"/>
    </source>
</evidence>
<sequence length="110" mass="12719">MSKIIESAEDVSLLRAQGIIKNALGSDNDVAILFNSLSKDLTLDQDTSLYELHGEVHRYWKERRVRVYLMKNYFRNPWAMLSLIGAVFLFFFTIAQTAYTIISYHNPAKN</sequence>